<dbReference type="SUPFAM" id="SSF81321">
    <property type="entry name" value="Family A G protein-coupled receptor-like"/>
    <property type="match status" value="1"/>
</dbReference>
<dbReference type="PANTHER" id="PTHR22943:SF248">
    <property type="entry name" value="SEVEN TM RECEPTOR"/>
    <property type="match status" value="1"/>
</dbReference>
<feature type="transmembrane region" description="Helical" evidence="1">
    <location>
        <begin position="79"/>
        <end position="105"/>
    </location>
</feature>
<keyword evidence="1" id="KW-1133">Transmembrane helix</keyword>
<accession>A0A914HYK3</accession>
<dbReference type="AlphaFoldDB" id="A0A914HYK3"/>
<protein>
    <submittedName>
        <fullName evidence="3">G protein-coupled receptor</fullName>
    </submittedName>
</protein>
<evidence type="ECO:0000313" key="2">
    <source>
        <dbReference type="Proteomes" id="UP000887572"/>
    </source>
</evidence>
<reference evidence="3" key="1">
    <citation type="submission" date="2022-11" db="UniProtKB">
        <authorList>
            <consortium name="WormBaseParasite"/>
        </authorList>
    </citation>
    <scope>IDENTIFICATION</scope>
</reference>
<evidence type="ECO:0000256" key="1">
    <source>
        <dbReference type="SAM" id="Phobius"/>
    </source>
</evidence>
<keyword evidence="1" id="KW-0472">Membrane</keyword>
<dbReference type="InterPro" id="IPR019428">
    <property type="entry name" value="7TM_GPCR_serpentine_rcpt_Str"/>
</dbReference>
<feature type="transmembrane region" description="Helical" evidence="1">
    <location>
        <begin position="28"/>
        <end position="47"/>
    </location>
</feature>
<dbReference type="WBParaSite" id="Gr19_v10_g4983.t1">
    <property type="protein sequence ID" value="Gr19_v10_g4983.t1"/>
    <property type="gene ID" value="Gr19_v10_g4983"/>
</dbReference>
<dbReference type="Gene3D" id="1.20.1070.10">
    <property type="entry name" value="Rhodopsin 7-helix transmembrane proteins"/>
    <property type="match status" value="1"/>
</dbReference>
<keyword evidence="1" id="KW-0812">Transmembrane</keyword>
<sequence>MICLLVGVPLNLLLIWLLLRRTSKEMRVYSQILVQTCVVDLLVLVLGELVQPVFFVDNGIGHDLMAGPLQIVPNPANHIVFMLWFGLFYFSTEGLAVQFVFRYLTICRKMPMNTLKYFALLTVALLFETVVALALTLSSYPGAQHQQIDDPKVLLALGTQRKLTLALRSDSSDPFVVECFLLLFLSDTFIYATILICAVKIHSFLKRQFVEYKLSKWSELNGQITKTLLVQVVISALRASADVHFWSCRHYFCPSVRQLSDQCRNADHGPTLEVRLFGQTVLSLVTGTTPLANARKDSAQTAALATIRRR</sequence>
<feature type="transmembrane region" description="Helical" evidence="1">
    <location>
        <begin position="117"/>
        <end position="137"/>
    </location>
</feature>
<feature type="transmembrane region" description="Helical" evidence="1">
    <location>
        <begin position="175"/>
        <end position="199"/>
    </location>
</feature>
<dbReference type="Proteomes" id="UP000887572">
    <property type="component" value="Unplaced"/>
</dbReference>
<keyword evidence="2" id="KW-1185">Reference proteome</keyword>
<dbReference type="PANTHER" id="PTHR22943">
    <property type="entry name" value="7-TRANSMEMBRANE DOMAIN RECEPTOR C.ELEGANS"/>
    <property type="match status" value="1"/>
</dbReference>
<name>A0A914HYK3_GLORO</name>
<organism evidence="2 3">
    <name type="scientific">Globodera rostochiensis</name>
    <name type="common">Golden nematode worm</name>
    <name type="synonym">Heterodera rostochiensis</name>
    <dbReference type="NCBI Taxonomy" id="31243"/>
    <lineage>
        <taxon>Eukaryota</taxon>
        <taxon>Metazoa</taxon>
        <taxon>Ecdysozoa</taxon>
        <taxon>Nematoda</taxon>
        <taxon>Chromadorea</taxon>
        <taxon>Rhabditida</taxon>
        <taxon>Tylenchina</taxon>
        <taxon>Tylenchomorpha</taxon>
        <taxon>Tylenchoidea</taxon>
        <taxon>Heteroderidae</taxon>
        <taxon>Heteroderinae</taxon>
        <taxon>Globodera</taxon>
    </lineage>
</organism>
<evidence type="ECO:0000313" key="3">
    <source>
        <dbReference type="WBParaSite" id="Gr19_v10_g4983.t1"/>
    </source>
</evidence>
<proteinExistence type="predicted"/>
<dbReference type="Pfam" id="PF10326">
    <property type="entry name" value="7TM_GPCR_Str"/>
    <property type="match status" value="1"/>
</dbReference>